<feature type="binding site" evidence="18">
    <location>
        <position position="169"/>
    </location>
    <ligand>
        <name>UDP-N-acetyl-alpha-D-glucosamine</name>
        <dbReference type="ChEBI" id="CHEBI:57705"/>
    </ligand>
</feature>
<evidence type="ECO:0000256" key="6">
    <source>
        <dbReference type="ARBA" id="ARBA00022695"/>
    </source>
</evidence>
<dbReference type="SUPFAM" id="SSF53448">
    <property type="entry name" value="Nucleotide-diphospho-sugar transferases"/>
    <property type="match status" value="1"/>
</dbReference>
<feature type="binding site" evidence="18">
    <location>
        <position position="137"/>
    </location>
    <ligand>
        <name>UDP-N-acetyl-alpha-D-glucosamine</name>
        <dbReference type="ChEBI" id="CHEBI:57705"/>
    </ligand>
</feature>
<accession>A0ABV7FR02</accession>
<comment type="catalytic activity">
    <reaction evidence="16 18">
        <text>N-acetyl-alpha-D-glucosamine 1-phosphate + UTP + H(+) = UDP-N-acetyl-alpha-D-glucosamine + diphosphate</text>
        <dbReference type="Rhea" id="RHEA:13509"/>
        <dbReference type="ChEBI" id="CHEBI:15378"/>
        <dbReference type="ChEBI" id="CHEBI:33019"/>
        <dbReference type="ChEBI" id="CHEBI:46398"/>
        <dbReference type="ChEBI" id="CHEBI:57705"/>
        <dbReference type="ChEBI" id="CHEBI:57776"/>
        <dbReference type="EC" id="2.7.7.23"/>
    </reaction>
</comment>
<keyword evidence="5 18" id="KW-0808">Transferase</keyword>
<dbReference type="Gene3D" id="3.90.550.10">
    <property type="entry name" value="Spore Coat Polysaccharide Biosynthesis Protein SpsA, Chain A"/>
    <property type="match status" value="1"/>
</dbReference>
<feature type="binding site" evidence="18">
    <location>
        <begin position="386"/>
        <end position="387"/>
    </location>
    <ligand>
        <name>acetyl-CoA</name>
        <dbReference type="ChEBI" id="CHEBI:57288"/>
    </ligand>
</feature>
<dbReference type="HAMAP" id="MF_01631">
    <property type="entry name" value="GlmU"/>
    <property type="match status" value="1"/>
</dbReference>
<evidence type="ECO:0000256" key="1">
    <source>
        <dbReference type="ARBA" id="ARBA00004496"/>
    </source>
</evidence>
<evidence type="ECO:0000256" key="16">
    <source>
        <dbReference type="ARBA" id="ARBA00048493"/>
    </source>
</evidence>
<keyword evidence="14 18" id="KW-0961">Cell wall biogenesis/degradation</keyword>
<evidence type="ECO:0000256" key="7">
    <source>
        <dbReference type="ARBA" id="ARBA00022723"/>
    </source>
</evidence>
<dbReference type="InterPro" id="IPR050065">
    <property type="entry name" value="GlmU-like"/>
</dbReference>
<dbReference type="CDD" id="cd02540">
    <property type="entry name" value="GT2_GlmU_N_bac"/>
    <property type="match status" value="1"/>
</dbReference>
<feature type="binding site" evidence="18">
    <location>
        <position position="73"/>
    </location>
    <ligand>
        <name>UDP-N-acetyl-alpha-D-glucosamine</name>
        <dbReference type="ChEBI" id="CHEBI:57705"/>
    </ligand>
</feature>
<gene>
    <name evidence="18 21" type="primary">glmU</name>
    <name evidence="21" type="ORF">ACFOHL_13925</name>
</gene>
<keyword evidence="13 18" id="KW-0012">Acyltransferase</keyword>
<evidence type="ECO:0000256" key="5">
    <source>
        <dbReference type="ARBA" id="ARBA00022679"/>
    </source>
</evidence>
<feature type="binding site" evidence="18">
    <location>
        <position position="22"/>
    </location>
    <ligand>
        <name>UDP-N-acetyl-alpha-D-glucosamine</name>
        <dbReference type="ChEBI" id="CHEBI:57705"/>
    </ligand>
</feature>
<feature type="region of interest" description="N-acetyltransferase" evidence="18">
    <location>
        <begin position="251"/>
        <end position="457"/>
    </location>
</feature>
<feature type="domain" description="MobA-like NTP transferase" evidence="19">
    <location>
        <begin position="5"/>
        <end position="126"/>
    </location>
</feature>
<dbReference type="RefSeq" id="WP_376920840.1">
    <property type="nucleotide sequence ID" value="NZ_JBHRSW010000029.1"/>
</dbReference>
<evidence type="ECO:0000256" key="10">
    <source>
        <dbReference type="ARBA" id="ARBA00022960"/>
    </source>
</evidence>
<dbReference type="InterPro" id="IPR001451">
    <property type="entry name" value="Hexapep"/>
</dbReference>
<comment type="pathway">
    <text evidence="18">Nucleotide-sugar biosynthesis; UDP-N-acetyl-alpha-D-glucosamine biosynthesis; N-acetyl-alpha-D-glucosamine 1-phosphate from alpha-D-glucosamine 6-phosphate (route II): step 2/2.</text>
</comment>
<evidence type="ECO:0000256" key="14">
    <source>
        <dbReference type="ARBA" id="ARBA00023316"/>
    </source>
</evidence>
<dbReference type="EMBL" id="JBHRSW010000029">
    <property type="protein sequence ID" value="MFC3122718.1"/>
    <property type="molecule type" value="Genomic_DNA"/>
</dbReference>
<feature type="binding site" evidence="18">
    <location>
        <begin position="8"/>
        <end position="11"/>
    </location>
    <ligand>
        <name>UDP-N-acetyl-alpha-D-glucosamine</name>
        <dbReference type="ChEBI" id="CHEBI:57705"/>
    </ligand>
</feature>
<evidence type="ECO:0000256" key="12">
    <source>
        <dbReference type="ARBA" id="ARBA00023268"/>
    </source>
</evidence>
<feature type="binding site" evidence="18">
    <location>
        <position position="423"/>
    </location>
    <ligand>
        <name>acetyl-CoA</name>
        <dbReference type="ChEBI" id="CHEBI:57288"/>
    </ligand>
</feature>
<comment type="caution">
    <text evidence="21">The sequence shown here is derived from an EMBL/GenBank/DDBJ whole genome shotgun (WGS) entry which is preliminary data.</text>
</comment>
<feature type="region of interest" description="Pyrophosphorylase" evidence="18">
    <location>
        <begin position="1"/>
        <end position="229"/>
    </location>
</feature>
<evidence type="ECO:0000256" key="13">
    <source>
        <dbReference type="ARBA" id="ARBA00023315"/>
    </source>
</evidence>
<sequence>MALSVIILAAGKGTRMKSDLPKVLHPLANKPIVEHIIDAVKPLDYRAINLVYGHGGEMLKDRLSHHELNWCLQAEQLGTGHAVMQAQAHVSDDDDALILVGDAPLISTQTLQALVLAKQQHDLALLTVNMKDPSGMGRIIRDPQQQGNITAIVEHKDATEAQLKITEINTGMMIMSGKDLKRWLAALSNDNAQGEYYLTDVIAMAANEGKKIGAAQPAWQKEVEGINNRAQLASLERAYQRKQAEDLLLAGVHIFDPERIDIRGNIQVGKDVSIDVNAVFEGEVSLGDRVSIGPSCVLKNCVIGADTKVEAFSHIEDASLESNCQIGPYARLRPKAELAEGVKIGNFVEVKKAKIGKGSKVNHLSYVGDAEVGTNVNIGAGTITCNYDGVNKFKTTIADGVFVGSNSALVAPVTIGAHATVGAGSTVTKDIADKELAVARSKQRNIQDWVRPSKLEK</sequence>
<name>A0ABV7FR02_9ALTE</name>
<comment type="cofactor">
    <cofactor evidence="18">
        <name>Mg(2+)</name>
        <dbReference type="ChEBI" id="CHEBI:18420"/>
    </cofactor>
    <text evidence="18">Binds 1 Mg(2+) ion per subunit.</text>
</comment>
<feature type="binding site" evidence="18">
    <location>
        <position position="333"/>
    </location>
    <ligand>
        <name>UDP-N-acetyl-alpha-D-glucosamine</name>
        <dbReference type="ChEBI" id="CHEBI:57705"/>
    </ligand>
</feature>
<comment type="pathway">
    <text evidence="18">Nucleotide-sugar biosynthesis; UDP-N-acetyl-alpha-D-glucosamine biosynthesis; UDP-N-acetyl-alpha-D-glucosamine from N-acetyl-alpha-D-glucosamine 1-phosphate: step 1/1.</text>
</comment>
<feature type="binding site" evidence="18">
    <location>
        <position position="440"/>
    </location>
    <ligand>
        <name>acetyl-CoA</name>
        <dbReference type="ChEBI" id="CHEBI:57288"/>
    </ligand>
</feature>
<dbReference type="InterPro" id="IPR038009">
    <property type="entry name" value="GlmU_C_LbH"/>
</dbReference>
<dbReference type="PANTHER" id="PTHR43584:SF3">
    <property type="entry name" value="BIFUNCTIONAL PROTEIN GLMU"/>
    <property type="match status" value="1"/>
</dbReference>
<feature type="region of interest" description="Linker" evidence="18">
    <location>
        <begin position="230"/>
        <end position="250"/>
    </location>
</feature>
<keyword evidence="6 18" id="KW-0548">Nucleotidyltransferase</keyword>
<evidence type="ECO:0000259" key="19">
    <source>
        <dbReference type="Pfam" id="PF12804"/>
    </source>
</evidence>
<feature type="binding site" evidence="18">
    <location>
        <position position="377"/>
    </location>
    <ligand>
        <name>UDP-N-acetyl-alpha-D-glucosamine</name>
        <dbReference type="ChEBI" id="CHEBI:57705"/>
    </ligand>
</feature>
<evidence type="ECO:0000256" key="8">
    <source>
        <dbReference type="ARBA" id="ARBA00022737"/>
    </source>
</evidence>
<feature type="binding site" evidence="18">
    <location>
        <begin position="78"/>
        <end position="79"/>
    </location>
    <ligand>
        <name>UDP-N-acetyl-alpha-D-glucosamine</name>
        <dbReference type="ChEBI" id="CHEBI:57705"/>
    </ligand>
</feature>
<dbReference type="NCBIfam" id="TIGR01173">
    <property type="entry name" value="glmU"/>
    <property type="match status" value="1"/>
</dbReference>
<feature type="binding site" evidence="18">
    <location>
        <position position="405"/>
    </location>
    <ligand>
        <name>acetyl-CoA</name>
        <dbReference type="ChEBI" id="CHEBI:57288"/>
    </ligand>
</feature>
<evidence type="ECO:0000313" key="21">
    <source>
        <dbReference type="EMBL" id="MFC3122718.1"/>
    </source>
</evidence>
<dbReference type="CDD" id="cd03353">
    <property type="entry name" value="LbH_GlmU_C"/>
    <property type="match status" value="1"/>
</dbReference>
<dbReference type="Pfam" id="PF00132">
    <property type="entry name" value="Hexapep"/>
    <property type="match status" value="1"/>
</dbReference>
<feature type="binding site" evidence="18">
    <location>
        <position position="154"/>
    </location>
    <ligand>
        <name>UDP-N-acetyl-alpha-D-glucosamine</name>
        <dbReference type="ChEBI" id="CHEBI:57705"/>
    </ligand>
</feature>
<protein>
    <recommendedName>
        <fullName evidence="18">Bifunctional protein GlmU</fullName>
    </recommendedName>
    <domain>
        <recommendedName>
            <fullName evidence="18">UDP-N-acetylglucosamine pyrophosphorylase</fullName>
            <ecNumber evidence="18">2.7.7.23</ecNumber>
        </recommendedName>
        <alternativeName>
            <fullName evidence="18">N-acetylglucosamine-1-phosphate uridyltransferase</fullName>
        </alternativeName>
    </domain>
    <domain>
        <recommendedName>
            <fullName evidence="18">Glucosamine-1-phosphate N-acetyltransferase</fullName>
            <ecNumber evidence="18">2.3.1.157</ecNumber>
        </recommendedName>
    </domain>
</protein>
<dbReference type="Proteomes" id="UP001595478">
    <property type="component" value="Unassembled WGS sequence"/>
</dbReference>
<evidence type="ECO:0000256" key="4">
    <source>
        <dbReference type="ARBA" id="ARBA00022490"/>
    </source>
</evidence>
<dbReference type="InterPro" id="IPR025877">
    <property type="entry name" value="MobA-like_NTP_Trfase"/>
</dbReference>
<keyword evidence="22" id="KW-1185">Reference proteome</keyword>
<dbReference type="Pfam" id="PF25087">
    <property type="entry name" value="GMPPB_C"/>
    <property type="match status" value="1"/>
</dbReference>
<dbReference type="Pfam" id="PF12804">
    <property type="entry name" value="NTP_transf_3"/>
    <property type="match status" value="1"/>
</dbReference>
<dbReference type="InterPro" id="IPR018357">
    <property type="entry name" value="Hexapep_transf_CS"/>
</dbReference>
<comment type="similarity">
    <text evidence="2 18">In the C-terminal section; belongs to the transferase hexapeptide repeat family.</text>
</comment>
<feature type="binding site" evidence="18">
    <location>
        <position position="102"/>
    </location>
    <ligand>
        <name>Mg(2+)</name>
        <dbReference type="ChEBI" id="CHEBI:18420"/>
    </ligand>
</feature>
<keyword evidence="12 18" id="KW-0511">Multifunctional enzyme</keyword>
<dbReference type="GO" id="GO:0003977">
    <property type="term" value="F:UDP-N-acetylglucosamine diphosphorylase activity"/>
    <property type="evidence" value="ECO:0007669"/>
    <property type="project" value="UniProtKB-EC"/>
</dbReference>
<dbReference type="Gene3D" id="2.160.10.10">
    <property type="entry name" value="Hexapeptide repeat proteins"/>
    <property type="match status" value="1"/>
</dbReference>
<dbReference type="EC" id="2.7.7.23" evidence="18"/>
<keyword evidence="4 18" id="KW-0963">Cytoplasm</keyword>
<keyword evidence="8 18" id="KW-0677">Repeat</keyword>
<keyword evidence="11 18" id="KW-0573">Peptidoglycan synthesis</keyword>
<proteinExistence type="inferred from homology"/>
<feature type="binding site" evidence="18">
    <location>
        <position position="380"/>
    </location>
    <ligand>
        <name>acetyl-CoA</name>
        <dbReference type="ChEBI" id="CHEBI:57288"/>
    </ligand>
</feature>
<feature type="binding site" evidence="18">
    <location>
        <position position="227"/>
    </location>
    <ligand>
        <name>Mg(2+)</name>
        <dbReference type="ChEBI" id="CHEBI:18420"/>
    </ligand>
</feature>
<evidence type="ECO:0000259" key="20">
    <source>
        <dbReference type="Pfam" id="PF25087"/>
    </source>
</evidence>
<feature type="binding site" evidence="18">
    <location>
        <position position="351"/>
    </location>
    <ligand>
        <name>UDP-N-acetyl-alpha-D-glucosamine</name>
        <dbReference type="ChEBI" id="CHEBI:57705"/>
    </ligand>
</feature>
<evidence type="ECO:0000256" key="9">
    <source>
        <dbReference type="ARBA" id="ARBA00022842"/>
    </source>
</evidence>
<dbReference type="EC" id="2.3.1.157" evidence="18"/>
<comment type="pathway">
    <text evidence="18">Bacterial outer membrane biogenesis; LPS lipid A biosynthesis.</text>
</comment>
<evidence type="ECO:0000256" key="15">
    <source>
        <dbReference type="ARBA" id="ARBA00048247"/>
    </source>
</evidence>
<comment type="catalytic activity">
    <reaction evidence="15 18">
        <text>alpha-D-glucosamine 1-phosphate + acetyl-CoA = N-acetyl-alpha-D-glucosamine 1-phosphate + CoA + H(+)</text>
        <dbReference type="Rhea" id="RHEA:13725"/>
        <dbReference type="ChEBI" id="CHEBI:15378"/>
        <dbReference type="ChEBI" id="CHEBI:57287"/>
        <dbReference type="ChEBI" id="CHEBI:57288"/>
        <dbReference type="ChEBI" id="CHEBI:57776"/>
        <dbReference type="ChEBI" id="CHEBI:58516"/>
        <dbReference type="EC" id="2.3.1.157"/>
    </reaction>
</comment>
<dbReference type="SUPFAM" id="SSF51161">
    <property type="entry name" value="Trimeric LpxA-like enzymes"/>
    <property type="match status" value="1"/>
</dbReference>
<keyword evidence="7 18" id="KW-0479">Metal-binding</keyword>
<evidence type="ECO:0000256" key="11">
    <source>
        <dbReference type="ARBA" id="ARBA00022984"/>
    </source>
</evidence>
<evidence type="ECO:0000256" key="18">
    <source>
        <dbReference type="HAMAP-Rule" id="MF_01631"/>
    </source>
</evidence>
<evidence type="ECO:0000256" key="2">
    <source>
        <dbReference type="ARBA" id="ARBA00007707"/>
    </source>
</evidence>
<evidence type="ECO:0000256" key="17">
    <source>
        <dbReference type="ARBA" id="ARBA00049628"/>
    </source>
</evidence>
<organism evidence="21 22">
    <name type="scientific">Agaribacter flavus</name>
    <dbReference type="NCBI Taxonomy" id="1902781"/>
    <lineage>
        <taxon>Bacteria</taxon>
        <taxon>Pseudomonadati</taxon>
        <taxon>Pseudomonadota</taxon>
        <taxon>Gammaproteobacteria</taxon>
        <taxon>Alteromonadales</taxon>
        <taxon>Alteromonadaceae</taxon>
        <taxon>Agaribacter</taxon>
    </lineage>
</organism>
<comment type="similarity">
    <text evidence="3 18">In the N-terminal section; belongs to the N-acetylglucosamine-1-phosphate uridyltransferase family.</text>
</comment>
<evidence type="ECO:0000313" key="22">
    <source>
        <dbReference type="Proteomes" id="UP001595478"/>
    </source>
</evidence>
<comment type="subunit">
    <text evidence="18">Homotrimer.</text>
</comment>
<feature type="active site" description="Proton acceptor" evidence="18">
    <location>
        <position position="363"/>
    </location>
</feature>
<feature type="binding site" evidence="18">
    <location>
        <position position="366"/>
    </location>
    <ligand>
        <name>UDP-N-acetyl-alpha-D-glucosamine</name>
        <dbReference type="ChEBI" id="CHEBI:57705"/>
    </ligand>
</feature>
<dbReference type="PROSITE" id="PS00101">
    <property type="entry name" value="HEXAPEP_TRANSFERASES"/>
    <property type="match status" value="1"/>
</dbReference>
<feature type="domain" description="Mannose-1-phosphate guanyltransferase C-terminal" evidence="20">
    <location>
        <begin position="262"/>
        <end position="355"/>
    </location>
</feature>
<dbReference type="GO" id="GO:0019134">
    <property type="term" value="F:glucosamine-1-phosphate N-acetyltransferase activity"/>
    <property type="evidence" value="ECO:0007669"/>
    <property type="project" value="UniProtKB-EC"/>
</dbReference>
<feature type="binding site" evidence="18">
    <location>
        <position position="227"/>
    </location>
    <ligand>
        <name>UDP-N-acetyl-alpha-D-glucosamine</name>
        <dbReference type="ChEBI" id="CHEBI:57705"/>
    </ligand>
</feature>
<keyword evidence="9 18" id="KW-0460">Magnesium</keyword>
<dbReference type="InterPro" id="IPR005882">
    <property type="entry name" value="Bifunctional_GlmU"/>
</dbReference>
<reference evidence="22" key="1">
    <citation type="journal article" date="2019" name="Int. J. Syst. Evol. Microbiol.">
        <title>The Global Catalogue of Microorganisms (GCM) 10K type strain sequencing project: providing services to taxonomists for standard genome sequencing and annotation.</title>
        <authorList>
            <consortium name="The Broad Institute Genomics Platform"/>
            <consortium name="The Broad Institute Genome Sequencing Center for Infectious Disease"/>
            <person name="Wu L."/>
            <person name="Ma J."/>
        </authorList>
    </citation>
    <scope>NUCLEOTIDE SEQUENCE [LARGE SCALE GENOMIC DNA]</scope>
    <source>
        <strain evidence="22">KCTC 52473</strain>
    </source>
</reference>
<dbReference type="InterPro" id="IPR056729">
    <property type="entry name" value="GMPPB_C"/>
</dbReference>
<dbReference type="PANTHER" id="PTHR43584">
    <property type="entry name" value="NUCLEOTIDYL TRANSFERASE"/>
    <property type="match status" value="1"/>
</dbReference>
<evidence type="ECO:0000256" key="3">
    <source>
        <dbReference type="ARBA" id="ARBA00007947"/>
    </source>
</evidence>
<keyword evidence="10 18" id="KW-0133">Cell shape</keyword>
<comment type="subcellular location">
    <subcellularLocation>
        <location evidence="1 18">Cytoplasm</location>
    </subcellularLocation>
</comment>
<comment type="caution">
    <text evidence="18">Lacks conserved residue(s) required for the propagation of feature annotation.</text>
</comment>
<comment type="function">
    <text evidence="17 18">Catalyzes the last two sequential reactions in the de novo biosynthetic pathway for UDP-N-acetylglucosamine (UDP-GlcNAc). The C-terminal domain catalyzes the transfer of acetyl group from acetyl coenzyme A to glucosamine-1-phosphate (GlcN-1-P) to produce N-acetylglucosamine-1-phosphate (GlcNAc-1-P), which is converted into UDP-GlcNAc by the transfer of uridine 5-monophosphate (from uridine 5-triphosphate), a reaction catalyzed by the N-terminal domain.</text>
</comment>
<dbReference type="InterPro" id="IPR029044">
    <property type="entry name" value="Nucleotide-diphossugar_trans"/>
</dbReference>
<dbReference type="InterPro" id="IPR011004">
    <property type="entry name" value="Trimer_LpxA-like_sf"/>
</dbReference>